<gene>
    <name evidence="2" type="ORF">INF20_01840</name>
</gene>
<keyword evidence="3" id="KW-1185">Reference proteome</keyword>
<evidence type="ECO:0000313" key="2">
    <source>
        <dbReference type="EMBL" id="MBE5035019.1"/>
    </source>
</evidence>
<proteinExistence type="predicted"/>
<feature type="transmembrane region" description="Helical" evidence="1">
    <location>
        <begin position="284"/>
        <end position="305"/>
    </location>
</feature>
<reference evidence="2 3" key="1">
    <citation type="submission" date="2020-10" db="EMBL/GenBank/DDBJ databases">
        <title>ChiBAC.</title>
        <authorList>
            <person name="Zenner C."/>
            <person name="Hitch T.C.A."/>
            <person name="Clavel T."/>
        </authorList>
    </citation>
    <scope>NUCLEOTIDE SEQUENCE [LARGE SCALE GENOMIC DNA]</scope>
    <source>
        <strain evidence="2 3">DSM 108706</strain>
    </source>
</reference>
<evidence type="ECO:0008006" key="4">
    <source>
        <dbReference type="Google" id="ProtNLM"/>
    </source>
</evidence>
<keyword evidence="1" id="KW-0812">Transmembrane</keyword>
<keyword evidence="1" id="KW-0472">Membrane</keyword>
<feature type="transmembrane region" description="Helical" evidence="1">
    <location>
        <begin position="169"/>
        <end position="194"/>
    </location>
</feature>
<feature type="transmembrane region" description="Helical" evidence="1">
    <location>
        <begin position="214"/>
        <end position="237"/>
    </location>
</feature>
<feature type="transmembrane region" description="Helical" evidence="1">
    <location>
        <begin position="317"/>
        <end position="341"/>
    </location>
</feature>
<feature type="transmembrane region" description="Helical" evidence="1">
    <location>
        <begin position="101"/>
        <end position="124"/>
    </location>
</feature>
<feature type="transmembrane region" description="Helical" evidence="1">
    <location>
        <begin position="59"/>
        <end position="81"/>
    </location>
</feature>
<feature type="transmembrane region" description="Helical" evidence="1">
    <location>
        <begin position="136"/>
        <end position="157"/>
    </location>
</feature>
<name>A0ABR9QVX7_9FIRM</name>
<evidence type="ECO:0000256" key="1">
    <source>
        <dbReference type="SAM" id="Phobius"/>
    </source>
</evidence>
<sequence length="551" mass="62301">MNRYSSNGIFSAAILKSCLKRYMPVMFFAILYYVVIYILPEGINTGEQSFIAADTEYGTFAGIRVYSFFMPLIVSVPLFGFLHKKSATVFIHSLPFTRMQIFASTIVAGLLIINIPNIVLALYIAVAVGAKTALNALLFALLSSLFQLAICTIAAVVTGTSTMHVVMSFWFSLLPQSIYGVILLFASCFLTGFMANSNIGSVVLAMSPITSENWSFVSLSTLVYFLVSLIIYFVSALAYKRLKPERCDNAITFGWVKWVLNILAGIYMMTVIGTIFFVAYIDSFVMIVASFFGLIIGIIIGYMLLNRTFRIFKGRSLANMAIMTAIGLIFLLSFVVDIYGYEGRIPSINEVKSVKIDASGIMMDYPIEDKVMNKDYNVFNDRDVISNVVKIQEGVLDGKYNAPPSDNADWGEYRSFDITYNLKDGSTISRRYTLPYKEVDELGYIYESGEFKDQLSLSNAKMEITEFYVTTAEDAYVHKRDVTDPKHIDELIECISKDFHNRTYEEEIDYTDNLGLHIEYYDFYSDYINVRDCDTNTIDFLLEKGYIEKVK</sequence>
<feature type="transmembrane region" description="Helical" evidence="1">
    <location>
        <begin position="21"/>
        <end position="39"/>
    </location>
</feature>
<accession>A0ABR9QVX7</accession>
<protein>
    <recommendedName>
        <fullName evidence="4">ABC transporter permease</fullName>
    </recommendedName>
</protein>
<feature type="transmembrane region" description="Helical" evidence="1">
    <location>
        <begin position="258"/>
        <end position="278"/>
    </location>
</feature>
<dbReference type="RefSeq" id="WP_226384689.1">
    <property type="nucleotide sequence ID" value="NZ_JADCKA010000002.1"/>
</dbReference>
<dbReference type="Proteomes" id="UP001516588">
    <property type="component" value="Unassembled WGS sequence"/>
</dbReference>
<organism evidence="2 3">
    <name type="scientific">Gallibacter intestinalis</name>
    <dbReference type="NCBI Taxonomy" id="2779356"/>
    <lineage>
        <taxon>Bacteria</taxon>
        <taxon>Bacillati</taxon>
        <taxon>Bacillota</taxon>
        <taxon>Clostridia</taxon>
        <taxon>Eubacteriales</taxon>
        <taxon>Eubacteriaceae</taxon>
        <taxon>Gallibacter</taxon>
    </lineage>
</organism>
<keyword evidence="1" id="KW-1133">Transmembrane helix</keyword>
<dbReference type="EMBL" id="JADCKA010000002">
    <property type="protein sequence ID" value="MBE5035019.1"/>
    <property type="molecule type" value="Genomic_DNA"/>
</dbReference>
<evidence type="ECO:0000313" key="3">
    <source>
        <dbReference type="Proteomes" id="UP001516588"/>
    </source>
</evidence>
<comment type="caution">
    <text evidence="2">The sequence shown here is derived from an EMBL/GenBank/DDBJ whole genome shotgun (WGS) entry which is preliminary data.</text>
</comment>